<gene>
    <name evidence="3" type="ORF">PECUL_23A055474</name>
</gene>
<proteinExistence type="predicted"/>
<reference evidence="3" key="1">
    <citation type="submission" date="2022-03" db="EMBL/GenBank/DDBJ databases">
        <authorList>
            <person name="Alioto T."/>
            <person name="Alioto T."/>
            <person name="Gomez Garrido J."/>
        </authorList>
    </citation>
    <scope>NUCLEOTIDE SEQUENCE</scope>
</reference>
<dbReference type="Proteomes" id="UP001295444">
    <property type="component" value="Chromosome 05"/>
</dbReference>
<feature type="region of interest" description="Disordered" evidence="1">
    <location>
        <begin position="72"/>
        <end position="108"/>
    </location>
</feature>
<accession>A0AAD1WC59</accession>
<dbReference type="EMBL" id="OW240916">
    <property type="protein sequence ID" value="CAH2297042.1"/>
    <property type="molecule type" value="Genomic_DNA"/>
</dbReference>
<evidence type="ECO:0000313" key="4">
    <source>
        <dbReference type="Proteomes" id="UP001295444"/>
    </source>
</evidence>
<keyword evidence="2" id="KW-1133">Transmembrane helix</keyword>
<keyword evidence="2" id="KW-0812">Transmembrane</keyword>
<evidence type="ECO:0000256" key="2">
    <source>
        <dbReference type="SAM" id="Phobius"/>
    </source>
</evidence>
<evidence type="ECO:0000256" key="1">
    <source>
        <dbReference type="SAM" id="MobiDB-lite"/>
    </source>
</evidence>
<keyword evidence="2" id="KW-0472">Membrane</keyword>
<organism evidence="3 4">
    <name type="scientific">Pelobates cultripes</name>
    <name type="common">Western spadefoot toad</name>
    <dbReference type="NCBI Taxonomy" id="61616"/>
    <lineage>
        <taxon>Eukaryota</taxon>
        <taxon>Metazoa</taxon>
        <taxon>Chordata</taxon>
        <taxon>Craniata</taxon>
        <taxon>Vertebrata</taxon>
        <taxon>Euteleostomi</taxon>
        <taxon>Amphibia</taxon>
        <taxon>Batrachia</taxon>
        <taxon>Anura</taxon>
        <taxon>Pelobatoidea</taxon>
        <taxon>Pelobatidae</taxon>
        <taxon>Pelobates</taxon>
    </lineage>
</organism>
<keyword evidence="4" id="KW-1185">Reference proteome</keyword>
<sequence>MGEVIPGMIRWSGLKRRTQVLDRVFSSSQPNLCCSAVDSLPSSAPCSSPSSIASTPEPGSTLRRLRDHLLPHSRAAQGRDGSSQQAGTKSPRAPAVCGHQLTHQKSSSLPGTDCIEHLLRPAISTRDSNYTVSPLLSMLLLLLALILPWLLLLGFILPWLLLL</sequence>
<protein>
    <submittedName>
        <fullName evidence="3">Uncharacterized protein</fullName>
    </submittedName>
</protein>
<dbReference type="AlphaFoldDB" id="A0AAD1WC59"/>
<evidence type="ECO:0000313" key="3">
    <source>
        <dbReference type="EMBL" id="CAH2297042.1"/>
    </source>
</evidence>
<name>A0AAD1WC59_PELCU</name>
<feature type="transmembrane region" description="Helical" evidence="2">
    <location>
        <begin position="135"/>
        <end position="161"/>
    </location>
</feature>